<keyword evidence="1" id="KW-0472">Membrane</keyword>
<dbReference type="OrthoDB" id="5768130at2"/>
<keyword evidence="1" id="KW-0812">Transmembrane</keyword>
<reference evidence="2 3" key="1">
    <citation type="submission" date="2018-01" db="EMBL/GenBank/DDBJ databases">
        <title>The complete genome sequence of Chromatium okenii LaCa, a purple sulfur bacterium with a turbulent life.</title>
        <authorList>
            <person name="Luedin S.M."/>
            <person name="Liechti N."/>
            <person name="Storelli N."/>
            <person name="Danza F."/>
            <person name="Wittwer M."/>
            <person name="Pothier J.F."/>
            <person name="Tonolla M.A."/>
        </authorList>
    </citation>
    <scope>NUCLEOTIDE SEQUENCE [LARGE SCALE GENOMIC DNA]</scope>
    <source>
        <strain evidence="2 3">LaCa</strain>
    </source>
</reference>
<evidence type="ECO:0000313" key="3">
    <source>
        <dbReference type="Proteomes" id="UP000239936"/>
    </source>
</evidence>
<dbReference type="Proteomes" id="UP000239936">
    <property type="component" value="Unassembled WGS sequence"/>
</dbReference>
<evidence type="ECO:0000256" key="1">
    <source>
        <dbReference type="SAM" id="Phobius"/>
    </source>
</evidence>
<keyword evidence="3" id="KW-1185">Reference proteome</keyword>
<dbReference type="AlphaFoldDB" id="A0A2S7XVB2"/>
<sequence length="45" mass="5400">MFLIATPFTLWIIGPDWFLVGVFIVLWLLYRFDFHNSLDTDQQLP</sequence>
<protein>
    <submittedName>
        <fullName evidence="2">Uncharacterized protein</fullName>
    </submittedName>
</protein>
<feature type="transmembrane region" description="Helical" evidence="1">
    <location>
        <begin position="12"/>
        <end position="30"/>
    </location>
</feature>
<keyword evidence="1" id="KW-1133">Transmembrane helix</keyword>
<comment type="caution">
    <text evidence="2">The sequence shown here is derived from an EMBL/GenBank/DDBJ whole genome shotgun (WGS) entry which is preliminary data.</text>
</comment>
<gene>
    <name evidence="2" type="ORF">CXB77_02505</name>
</gene>
<evidence type="ECO:0000313" key="2">
    <source>
        <dbReference type="EMBL" id="PQJ97408.1"/>
    </source>
</evidence>
<dbReference type="EMBL" id="PPGH01000013">
    <property type="protein sequence ID" value="PQJ97408.1"/>
    <property type="molecule type" value="Genomic_DNA"/>
</dbReference>
<proteinExistence type="predicted"/>
<organism evidence="2 3">
    <name type="scientific">Chromatium okenii</name>
    <dbReference type="NCBI Taxonomy" id="61644"/>
    <lineage>
        <taxon>Bacteria</taxon>
        <taxon>Pseudomonadati</taxon>
        <taxon>Pseudomonadota</taxon>
        <taxon>Gammaproteobacteria</taxon>
        <taxon>Chromatiales</taxon>
        <taxon>Chromatiaceae</taxon>
        <taxon>Chromatium</taxon>
    </lineage>
</organism>
<accession>A0A2S7XVB2</accession>
<name>A0A2S7XVB2_9GAMM</name>